<keyword evidence="5 7" id="KW-0472">Membrane</keyword>
<feature type="transmembrane region" description="Helical" evidence="7">
    <location>
        <begin position="250"/>
        <end position="278"/>
    </location>
</feature>
<evidence type="ECO:0000256" key="2">
    <source>
        <dbReference type="ARBA" id="ARBA00007367"/>
    </source>
</evidence>
<accession>A0ABY7DJJ2</accession>
<feature type="transmembrane region" description="Helical" evidence="7">
    <location>
        <begin position="442"/>
        <end position="461"/>
    </location>
</feature>
<feature type="transmembrane region" description="Helical" evidence="7">
    <location>
        <begin position="214"/>
        <end position="238"/>
    </location>
</feature>
<dbReference type="InterPro" id="IPR006153">
    <property type="entry name" value="Cation/H_exchanger_TM"/>
</dbReference>
<feature type="transmembrane region" description="Helical" evidence="7">
    <location>
        <begin position="320"/>
        <end position="337"/>
    </location>
</feature>
<feature type="domain" description="Cation/H+ exchanger transmembrane" evidence="8">
    <location>
        <begin position="114"/>
        <end position="500"/>
    </location>
</feature>
<evidence type="ECO:0000313" key="9">
    <source>
        <dbReference type="EMBL" id="WAQ97368.1"/>
    </source>
</evidence>
<dbReference type="Gene3D" id="1.20.1530.20">
    <property type="match status" value="1"/>
</dbReference>
<evidence type="ECO:0000256" key="6">
    <source>
        <dbReference type="SAM" id="MobiDB-lite"/>
    </source>
</evidence>
<feature type="transmembrane region" description="Helical" evidence="7">
    <location>
        <begin position="343"/>
        <end position="360"/>
    </location>
</feature>
<keyword evidence="4 7" id="KW-1133">Transmembrane helix</keyword>
<evidence type="ECO:0000256" key="5">
    <source>
        <dbReference type="ARBA" id="ARBA00023136"/>
    </source>
</evidence>
<dbReference type="EMBL" id="CP111013">
    <property type="protein sequence ID" value="WAQ97368.1"/>
    <property type="molecule type" value="Genomic_DNA"/>
</dbReference>
<dbReference type="InterPro" id="IPR038770">
    <property type="entry name" value="Na+/solute_symporter_sf"/>
</dbReference>
<feature type="transmembrane region" description="Helical" evidence="7">
    <location>
        <begin position="104"/>
        <end position="124"/>
    </location>
</feature>
<evidence type="ECO:0000256" key="1">
    <source>
        <dbReference type="ARBA" id="ARBA00004141"/>
    </source>
</evidence>
<protein>
    <submittedName>
        <fullName evidence="9">SL9B2-like protein</fullName>
    </submittedName>
</protein>
<keyword evidence="10" id="KW-1185">Reference proteome</keyword>
<feature type="transmembrane region" description="Helical" evidence="7">
    <location>
        <begin position="290"/>
        <end position="311"/>
    </location>
</feature>
<comment type="subcellular location">
    <subcellularLocation>
        <location evidence="1">Membrane</location>
        <topology evidence="1">Multi-pass membrane protein</topology>
    </subcellularLocation>
</comment>
<proteinExistence type="inferred from homology"/>
<evidence type="ECO:0000259" key="8">
    <source>
        <dbReference type="Pfam" id="PF00999"/>
    </source>
</evidence>
<evidence type="ECO:0000256" key="4">
    <source>
        <dbReference type="ARBA" id="ARBA00022989"/>
    </source>
</evidence>
<comment type="similarity">
    <text evidence="2">Belongs to the monovalent cation:proton antiporter 1 (CPA1) transporter (TC 2.A.36) family.</text>
</comment>
<organism evidence="9 10">
    <name type="scientific">Mya arenaria</name>
    <name type="common">Soft-shell clam</name>
    <dbReference type="NCBI Taxonomy" id="6604"/>
    <lineage>
        <taxon>Eukaryota</taxon>
        <taxon>Metazoa</taxon>
        <taxon>Spiralia</taxon>
        <taxon>Lophotrochozoa</taxon>
        <taxon>Mollusca</taxon>
        <taxon>Bivalvia</taxon>
        <taxon>Autobranchia</taxon>
        <taxon>Heteroconchia</taxon>
        <taxon>Euheterodonta</taxon>
        <taxon>Imparidentia</taxon>
        <taxon>Neoheterodontei</taxon>
        <taxon>Myida</taxon>
        <taxon>Myoidea</taxon>
        <taxon>Myidae</taxon>
        <taxon>Mya</taxon>
    </lineage>
</organism>
<feature type="transmembrane region" description="Helical" evidence="7">
    <location>
        <begin position="381"/>
        <end position="401"/>
    </location>
</feature>
<name>A0ABY7DJJ2_MYAAR</name>
<dbReference type="PANTHER" id="PTHR31102:SF1">
    <property type="entry name" value="CATION_H+ EXCHANGER DOMAIN-CONTAINING PROTEIN"/>
    <property type="match status" value="1"/>
</dbReference>
<dbReference type="InterPro" id="IPR051843">
    <property type="entry name" value="CPA1_transporter"/>
</dbReference>
<dbReference type="Pfam" id="PF00999">
    <property type="entry name" value="Na_H_Exchanger"/>
    <property type="match status" value="1"/>
</dbReference>
<feature type="region of interest" description="Disordered" evidence="6">
    <location>
        <begin position="1"/>
        <end position="21"/>
    </location>
</feature>
<keyword evidence="3 7" id="KW-0812">Transmembrane</keyword>
<evidence type="ECO:0000256" key="7">
    <source>
        <dbReference type="SAM" id="Phobius"/>
    </source>
</evidence>
<feature type="transmembrane region" description="Helical" evidence="7">
    <location>
        <begin position="413"/>
        <end position="433"/>
    </location>
</feature>
<sequence length="562" mass="60190">MSEDNPEQNHTADGAEEPGGKGNGPPAKCCMALRQCLHSCTRPCTTRYNPLPHEPSIPQMISYSLRCPPHGKLAKYLMFVLMFGVSWAVLISLTGPQGLPGGNFFSLVILFFFCVIGGYLVTFIRLPPLLGMLIVGCLLRNVPKIDIVGNNLDSGWSSALRQIALTVILIRAGLGLDPAALRKLSFAVVRLAFSPCLMECVAEAVAAHFLLGLPWIWCFMLGFVLAAVSPAVVVPSLLNLSDRGYGINKGIPTLVIAAASIDDVLAITGFGVCLGIAFSEGDLALSILKGPLEAIVGVLYGILGGLIIWYIPNRASRHVILYRTFLLFGLGLMSTFGSSKMEFPGAGPLGCLTLAFVAGFRWKKEDWSSNGGKEPMTQIVAILWMIFQPLLFGLIGSAVDISKIDAGSVGKGIGVLGIGMVIRLIVSFFSVFGTDLNLKERLFIPFAWLPKATVQAAIGALAMDKAMEMGDSEGVAYGKEILTLAVLSIVITAPIGAAIIAITGPILLHHTEREQSLEYVAEEVEEGTDNEEKGTLLQDQTDINTDEVAACFWTKTEASNEI</sequence>
<reference evidence="9" key="1">
    <citation type="submission" date="2022-11" db="EMBL/GenBank/DDBJ databases">
        <title>Centuries of genome instability and evolution in soft-shell clam transmissible cancer (bioRxiv).</title>
        <authorList>
            <person name="Hart S.F.M."/>
            <person name="Yonemitsu M.A."/>
            <person name="Giersch R.M."/>
            <person name="Beal B.F."/>
            <person name="Arriagada G."/>
            <person name="Davis B.W."/>
            <person name="Ostrander E.A."/>
            <person name="Goff S.P."/>
            <person name="Metzger M.J."/>
        </authorList>
    </citation>
    <scope>NUCLEOTIDE SEQUENCE</scope>
    <source>
        <strain evidence="9">MELC-2E11</strain>
        <tissue evidence="9">Siphon/mantle</tissue>
    </source>
</reference>
<feature type="transmembrane region" description="Helical" evidence="7">
    <location>
        <begin position="73"/>
        <end position="92"/>
    </location>
</feature>
<dbReference type="Proteomes" id="UP001164746">
    <property type="component" value="Chromosome 2"/>
</dbReference>
<feature type="transmembrane region" description="Helical" evidence="7">
    <location>
        <begin position="481"/>
        <end position="508"/>
    </location>
</feature>
<evidence type="ECO:0000313" key="10">
    <source>
        <dbReference type="Proteomes" id="UP001164746"/>
    </source>
</evidence>
<dbReference type="PANTHER" id="PTHR31102">
    <property type="match status" value="1"/>
</dbReference>
<gene>
    <name evidence="9" type="ORF">MAR_030058</name>
</gene>
<evidence type="ECO:0000256" key="3">
    <source>
        <dbReference type="ARBA" id="ARBA00022692"/>
    </source>
</evidence>